<organism evidence="13 14">
    <name type="scientific">Conger conger</name>
    <name type="common">Conger eel</name>
    <name type="synonym">Muraena conger</name>
    <dbReference type="NCBI Taxonomy" id="82655"/>
    <lineage>
        <taxon>Eukaryota</taxon>
        <taxon>Metazoa</taxon>
        <taxon>Chordata</taxon>
        <taxon>Craniata</taxon>
        <taxon>Vertebrata</taxon>
        <taxon>Euteleostomi</taxon>
        <taxon>Actinopterygii</taxon>
        <taxon>Neopterygii</taxon>
        <taxon>Teleostei</taxon>
        <taxon>Anguilliformes</taxon>
        <taxon>Congridae</taxon>
        <taxon>Conger</taxon>
    </lineage>
</organism>
<evidence type="ECO:0000256" key="4">
    <source>
        <dbReference type="ARBA" id="ARBA00022618"/>
    </source>
</evidence>
<dbReference type="EMBL" id="JAFJMO010000012">
    <property type="protein sequence ID" value="KAJ8261231.1"/>
    <property type="molecule type" value="Genomic_DNA"/>
</dbReference>
<feature type="region of interest" description="Disordered" evidence="11">
    <location>
        <begin position="380"/>
        <end position="582"/>
    </location>
</feature>
<dbReference type="Pfam" id="PF25762">
    <property type="entry name" value="HAUS1"/>
    <property type="match status" value="1"/>
</dbReference>
<keyword evidence="8" id="KW-0206">Cytoskeleton</keyword>
<keyword evidence="3" id="KW-0963">Cytoplasm</keyword>
<evidence type="ECO:0000256" key="6">
    <source>
        <dbReference type="ARBA" id="ARBA00022776"/>
    </source>
</evidence>
<dbReference type="InterPro" id="IPR026243">
    <property type="entry name" value="HAUS1"/>
</dbReference>
<dbReference type="GO" id="GO:0005819">
    <property type="term" value="C:spindle"/>
    <property type="evidence" value="ECO:0007669"/>
    <property type="project" value="UniProtKB-SubCell"/>
</dbReference>
<dbReference type="PRINTS" id="PR02087">
    <property type="entry name" value="HAUSAUGMINL1"/>
</dbReference>
<dbReference type="GO" id="GO:0051225">
    <property type="term" value="P:spindle assembly"/>
    <property type="evidence" value="ECO:0007669"/>
    <property type="project" value="InterPro"/>
</dbReference>
<protein>
    <recommendedName>
        <fullName evidence="12">E3 ubiquitin-protein ligase Arkadia N-terminal domain-containing protein</fullName>
    </recommendedName>
</protein>
<evidence type="ECO:0000313" key="13">
    <source>
        <dbReference type="EMBL" id="KAJ8261231.1"/>
    </source>
</evidence>
<keyword evidence="6" id="KW-0498">Mitosis</keyword>
<dbReference type="OrthoDB" id="5372507at2759"/>
<dbReference type="PANTHER" id="PTHR31570:SF1">
    <property type="entry name" value="HAUS AUGMIN-LIKE COMPLEX SUBUNIT 1"/>
    <property type="match status" value="1"/>
</dbReference>
<dbReference type="GO" id="GO:0005874">
    <property type="term" value="C:microtubule"/>
    <property type="evidence" value="ECO:0007669"/>
    <property type="project" value="UniProtKB-KW"/>
</dbReference>
<dbReference type="PANTHER" id="PTHR31570">
    <property type="entry name" value="HAUS AUGMIN-LIKE COMPLEX SUBUNIT 1"/>
    <property type="match status" value="1"/>
</dbReference>
<reference evidence="13" key="1">
    <citation type="journal article" date="2023" name="Science">
        <title>Genome structures resolve the early diversification of teleost fishes.</title>
        <authorList>
            <person name="Parey E."/>
            <person name="Louis A."/>
            <person name="Montfort J."/>
            <person name="Bouchez O."/>
            <person name="Roques C."/>
            <person name="Iampietro C."/>
            <person name="Lluch J."/>
            <person name="Castinel A."/>
            <person name="Donnadieu C."/>
            <person name="Desvignes T."/>
            <person name="Floi Bucao C."/>
            <person name="Jouanno E."/>
            <person name="Wen M."/>
            <person name="Mejri S."/>
            <person name="Dirks R."/>
            <person name="Jansen H."/>
            <person name="Henkel C."/>
            <person name="Chen W.J."/>
            <person name="Zahm M."/>
            <person name="Cabau C."/>
            <person name="Klopp C."/>
            <person name="Thompson A.W."/>
            <person name="Robinson-Rechavi M."/>
            <person name="Braasch I."/>
            <person name="Lecointre G."/>
            <person name="Bobe J."/>
            <person name="Postlethwait J.H."/>
            <person name="Berthelot C."/>
            <person name="Roest Crollius H."/>
            <person name="Guiguen Y."/>
        </authorList>
    </citation>
    <scope>NUCLEOTIDE SEQUENCE</scope>
    <source>
        <strain evidence="13">Concon-B</strain>
    </source>
</reference>
<feature type="compositionally biased region" description="Polar residues" evidence="11">
    <location>
        <begin position="670"/>
        <end position="681"/>
    </location>
</feature>
<feature type="compositionally biased region" description="Basic and acidic residues" evidence="11">
    <location>
        <begin position="627"/>
        <end position="644"/>
    </location>
</feature>
<accession>A0A9Q1HU54</accession>
<dbReference type="GO" id="GO:0005829">
    <property type="term" value="C:cytosol"/>
    <property type="evidence" value="ECO:0007669"/>
    <property type="project" value="TreeGrafter"/>
</dbReference>
<dbReference type="AlphaFoldDB" id="A0A9Q1HU54"/>
<keyword evidence="14" id="KW-1185">Reference proteome</keyword>
<evidence type="ECO:0000256" key="7">
    <source>
        <dbReference type="ARBA" id="ARBA00023054"/>
    </source>
</evidence>
<evidence type="ECO:0000313" key="14">
    <source>
        <dbReference type="Proteomes" id="UP001152803"/>
    </source>
</evidence>
<dbReference type="InterPro" id="IPR029306">
    <property type="entry name" value="RNF111_N"/>
</dbReference>
<evidence type="ECO:0000256" key="8">
    <source>
        <dbReference type="ARBA" id="ARBA00023212"/>
    </source>
</evidence>
<dbReference type="GO" id="GO:0051301">
    <property type="term" value="P:cell division"/>
    <property type="evidence" value="ECO:0007669"/>
    <property type="project" value="UniProtKB-KW"/>
</dbReference>
<feature type="compositionally biased region" description="Low complexity" evidence="11">
    <location>
        <begin position="404"/>
        <end position="417"/>
    </location>
</feature>
<evidence type="ECO:0000256" key="3">
    <source>
        <dbReference type="ARBA" id="ARBA00022490"/>
    </source>
</evidence>
<dbReference type="GO" id="GO:0070652">
    <property type="term" value="C:HAUS complex"/>
    <property type="evidence" value="ECO:0007669"/>
    <property type="project" value="InterPro"/>
</dbReference>
<feature type="domain" description="E3 ubiquitin-protein ligase Arkadia N-terminal" evidence="12">
    <location>
        <begin position="393"/>
        <end position="552"/>
    </location>
</feature>
<dbReference type="Proteomes" id="UP001152803">
    <property type="component" value="Unassembled WGS sequence"/>
</dbReference>
<comment type="subcellular location">
    <subcellularLocation>
        <location evidence="1">Cytoplasm</location>
        <location evidence="1">Cytoskeleton</location>
        <location evidence="1">Spindle</location>
    </subcellularLocation>
</comment>
<feature type="region of interest" description="Disordered" evidence="11">
    <location>
        <begin position="305"/>
        <end position="368"/>
    </location>
</feature>
<evidence type="ECO:0000256" key="1">
    <source>
        <dbReference type="ARBA" id="ARBA00004186"/>
    </source>
</evidence>
<evidence type="ECO:0000256" key="5">
    <source>
        <dbReference type="ARBA" id="ARBA00022701"/>
    </source>
</evidence>
<feature type="region of interest" description="Disordered" evidence="11">
    <location>
        <begin position="627"/>
        <end position="714"/>
    </location>
</feature>
<evidence type="ECO:0000256" key="2">
    <source>
        <dbReference type="ARBA" id="ARBA00005479"/>
    </source>
</evidence>
<feature type="coiled-coil region" evidence="10">
    <location>
        <begin position="116"/>
        <end position="175"/>
    </location>
</feature>
<evidence type="ECO:0000256" key="11">
    <source>
        <dbReference type="SAM" id="MobiDB-lite"/>
    </source>
</evidence>
<feature type="compositionally biased region" description="Low complexity" evidence="11">
    <location>
        <begin position="682"/>
        <end position="695"/>
    </location>
</feature>
<dbReference type="GO" id="GO:0007098">
    <property type="term" value="P:centrosome cycle"/>
    <property type="evidence" value="ECO:0007669"/>
    <property type="project" value="TreeGrafter"/>
</dbReference>
<sequence>MCEKITKVSQWLATIFGDQTPPEYEVNTRTVDILYQLAESSEARCNEVSLLIEDQKQKAIEYQSDGCHLQEVILQGVGLSSASLVKPASDHLNALEASAMVLKIRDTSLASFVPAINDLTDELLEAEKRDRLMERELTVLRKKLGSSLVLRRTLQEDLKKTLKCQEVENAQAEERLLNMDFIKAKSKDLSFRINMAEEQLASRKMDNSLTHQAILEVSEKIAKLKQEILPLKKKLESYKDLTPSPSLALVKIEEAKRELVSIDAELEMKLKTNIFYPGLVLLRPIQLACPTSLCSRTRDREALHFPDMKMADTEKPEEFVDSETPPEHPTEGSVAASAGDAGQDQLKTETTSPSEKDVDSPLQTEPSLLSMPCLLMELRRDSPESQQASTESEKQPSSGRAYESDSSNPCMLSPSSSGHLADSDTLSSGEDASAARPGADGAVREGDPSVAARGAAPTGGRKSRRMRSESEMSSAMAAKKNRCQPSGAEKQPNGRLAKVKGHQSQKHKERMRLLRQKREAAARKKYNLLQDSSTSDSDLTCDSSTSSSDDDDEVSGSSKTITTNLPAGFGRAEGSSGVSSQIQGLLDSGAAWDRNSIGNVLEEAMTRFAVMQRQTEERFRVWMEKLTRLDSDEDSSKNSSDPREPRRHSGRHRGPRPSPPSSFLPSSESQETLASYGITRQNVAVVPLPLNNNPPQMISQNGNPSAEDPNLLNV</sequence>
<keyword evidence="4" id="KW-0132">Cell division</keyword>
<proteinExistence type="inferred from homology"/>
<evidence type="ECO:0000256" key="10">
    <source>
        <dbReference type="SAM" id="Coils"/>
    </source>
</evidence>
<feature type="compositionally biased region" description="Basic residues" evidence="11">
    <location>
        <begin position="497"/>
        <end position="515"/>
    </location>
</feature>
<keyword evidence="7 10" id="KW-0175">Coiled coil</keyword>
<feature type="compositionally biased region" description="Basic residues" evidence="11">
    <location>
        <begin position="645"/>
        <end position="655"/>
    </location>
</feature>
<feature type="coiled-coil region" evidence="10">
    <location>
        <begin position="221"/>
        <end position="272"/>
    </location>
</feature>
<evidence type="ECO:0000256" key="9">
    <source>
        <dbReference type="ARBA" id="ARBA00023306"/>
    </source>
</evidence>
<feature type="compositionally biased region" description="Low complexity" evidence="11">
    <location>
        <begin position="531"/>
        <end position="547"/>
    </location>
</feature>
<feature type="compositionally biased region" description="Polar residues" evidence="11">
    <location>
        <begin position="384"/>
        <end position="398"/>
    </location>
</feature>
<dbReference type="Pfam" id="PF15303">
    <property type="entry name" value="RNF111_N"/>
    <property type="match status" value="1"/>
</dbReference>
<gene>
    <name evidence="13" type="ORF">COCON_G00169540</name>
</gene>
<keyword evidence="9" id="KW-0131">Cell cycle</keyword>
<comment type="caution">
    <text evidence="13">The sequence shown here is derived from an EMBL/GenBank/DDBJ whole genome shotgun (WGS) entry which is preliminary data.</text>
</comment>
<comment type="similarity">
    <text evidence="2">Belongs to the HAUS1 family.</text>
</comment>
<keyword evidence="5" id="KW-0493">Microtubule</keyword>
<name>A0A9Q1HU54_CONCO</name>
<evidence type="ECO:0000259" key="12">
    <source>
        <dbReference type="Pfam" id="PF15303"/>
    </source>
</evidence>
<feature type="compositionally biased region" description="Basic and acidic residues" evidence="11">
    <location>
        <begin position="305"/>
        <end position="318"/>
    </location>
</feature>